<dbReference type="InterPro" id="IPR043636">
    <property type="entry name" value="L1_RRM_dom"/>
</dbReference>
<dbReference type="PANTHER" id="PTHR11505">
    <property type="entry name" value="L1 TRANSPOSABLE ELEMENT-RELATED"/>
    <property type="match status" value="1"/>
</dbReference>
<sequence>MSKRNQRSSSSSSTQSRPSPKRNKLLGATAKGNTESCSMDKTPDDRPSLEGIMEKLSYLDNRIEEHFGGLKSDISILRHELKEEIEGVKSTLTEIEKSLESAWNVIADLQAESKSHADFKKTYQSSLDNVKSELAMASSKDVKLETEIDALKVRFLEEQEKVIALENYSRRESLRFMNVPEQEGENCANFIYDIIENELNIDVENLQFHAIHRVGKRRSSNETSKAYPRPIIARFLCREDRDSVLKAKGRLRNSSQYKNVYITQDYAKAIQMERKVLIKAMFLARKKGMKAKVVDRNLVVNNNVYNVDNIPDNLKESSTLNSNSS</sequence>
<dbReference type="AlphaFoldDB" id="A0AAD9R664"/>
<accession>A0AAD9R664</accession>
<feature type="compositionally biased region" description="Low complexity" evidence="1">
    <location>
        <begin position="7"/>
        <end position="18"/>
    </location>
</feature>
<protein>
    <submittedName>
        <fullName evidence="3">Protein unc-13-like protein C</fullName>
    </submittedName>
</protein>
<dbReference type="EMBL" id="JARQWQ010000002">
    <property type="protein sequence ID" value="KAK2573759.1"/>
    <property type="molecule type" value="Genomic_DNA"/>
</dbReference>
<organism evidence="3 4">
    <name type="scientific">Acropora cervicornis</name>
    <name type="common">Staghorn coral</name>
    <dbReference type="NCBI Taxonomy" id="6130"/>
    <lineage>
        <taxon>Eukaryota</taxon>
        <taxon>Metazoa</taxon>
        <taxon>Cnidaria</taxon>
        <taxon>Anthozoa</taxon>
        <taxon>Hexacorallia</taxon>
        <taxon>Scleractinia</taxon>
        <taxon>Astrocoeniina</taxon>
        <taxon>Acroporidae</taxon>
        <taxon>Acropora</taxon>
    </lineage>
</organism>
<reference evidence="3" key="1">
    <citation type="journal article" date="2023" name="G3 (Bethesda)">
        <title>Whole genome assembly and annotation of the endangered Caribbean coral Acropora cervicornis.</title>
        <authorList>
            <person name="Selwyn J.D."/>
            <person name="Vollmer S.V."/>
        </authorList>
    </citation>
    <scope>NUCLEOTIDE SEQUENCE</scope>
    <source>
        <strain evidence="3">K2</strain>
    </source>
</reference>
<evidence type="ECO:0000256" key="1">
    <source>
        <dbReference type="SAM" id="MobiDB-lite"/>
    </source>
</evidence>
<dbReference type="Proteomes" id="UP001249851">
    <property type="component" value="Unassembled WGS sequence"/>
</dbReference>
<comment type="caution">
    <text evidence="3">The sequence shown here is derived from an EMBL/GenBank/DDBJ whole genome shotgun (WGS) entry which is preliminary data.</text>
</comment>
<gene>
    <name evidence="3" type="ORF">P5673_001449</name>
</gene>
<keyword evidence="4" id="KW-1185">Reference proteome</keyword>
<evidence type="ECO:0000313" key="4">
    <source>
        <dbReference type="Proteomes" id="UP001249851"/>
    </source>
</evidence>
<dbReference type="Gene3D" id="3.30.70.1820">
    <property type="entry name" value="L1 transposable element, RRM domain"/>
    <property type="match status" value="1"/>
</dbReference>
<name>A0AAD9R664_ACRCE</name>
<evidence type="ECO:0000259" key="2">
    <source>
        <dbReference type="Pfam" id="PF02994"/>
    </source>
</evidence>
<feature type="domain" description="L1 transposable element RRM" evidence="2">
    <location>
        <begin position="171"/>
        <end position="248"/>
    </location>
</feature>
<proteinExistence type="predicted"/>
<dbReference type="InterPro" id="IPR004244">
    <property type="entry name" value="Transposase_22"/>
</dbReference>
<reference evidence="3" key="2">
    <citation type="journal article" date="2023" name="Science">
        <title>Genomic signatures of disease resistance in endangered staghorn corals.</title>
        <authorList>
            <person name="Vollmer S.V."/>
            <person name="Selwyn J.D."/>
            <person name="Despard B.A."/>
            <person name="Roesel C.L."/>
        </authorList>
    </citation>
    <scope>NUCLEOTIDE SEQUENCE</scope>
    <source>
        <strain evidence="3">K2</strain>
    </source>
</reference>
<feature type="region of interest" description="Disordered" evidence="1">
    <location>
        <begin position="1"/>
        <end position="48"/>
    </location>
</feature>
<evidence type="ECO:0000313" key="3">
    <source>
        <dbReference type="EMBL" id="KAK2573759.1"/>
    </source>
</evidence>
<dbReference type="Pfam" id="PF02994">
    <property type="entry name" value="Transposase_22"/>
    <property type="match status" value="1"/>
</dbReference>